<evidence type="ECO:0000313" key="2">
    <source>
        <dbReference type="EMBL" id="NBG87737.1"/>
    </source>
</evidence>
<feature type="transmembrane region" description="Helical" evidence="1">
    <location>
        <begin position="6"/>
        <end position="22"/>
    </location>
</feature>
<dbReference type="EMBL" id="SUMG01000004">
    <property type="protein sequence ID" value="NBG87737.1"/>
    <property type="molecule type" value="Genomic_DNA"/>
</dbReference>
<keyword evidence="1" id="KW-0812">Transmembrane</keyword>
<organism evidence="2 3">
    <name type="scientific">Isachenkonia alkalipeptolytica</name>
    <dbReference type="NCBI Taxonomy" id="2565777"/>
    <lineage>
        <taxon>Bacteria</taxon>
        <taxon>Bacillati</taxon>
        <taxon>Bacillota</taxon>
        <taxon>Clostridia</taxon>
        <taxon>Eubacteriales</taxon>
        <taxon>Clostridiaceae</taxon>
        <taxon>Isachenkonia</taxon>
    </lineage>
</organism>
<reference evidence="2 3" key="1">
    <citation type="submission" date="2019-04" db="EMBL/GenBank/DDBJ databases">
        <title>Isachenkonia alkalipeptolytica gen. nov. sp. nov. a new anaerobic, alkiliphilic organothrophic bacterium capable to reduce synthesized ferrihydrite isolated from a soda lake.</title>
        <authorList>
            <person name="Toshchakov S.V."/>
            <person name="Zavarzina D.G."/>
            <person name="Zhilina T.N."/>
            <person name="Kostrikina N.A."/>
            <person name="Kublanov I.V."/>
        </authorList>
    </citation>
    <scope>NUCLEOTIDE SEQUENCE [LARGE SCALE GENOMIC DNA]</scope>
    <source>
        <strain evidence="2 3">Z-1701</strain>
    </source>
</reference>
<name>A0AA43XJ71_9CLOT</name>
<comment type="caution">
    <text evidence="2">The sequence shown here is derived from an EMBL/GenBank/DDBJ whole genome shotgun (WGS) entry which is preliminary data.</text>
</comment>
<sequence>MSFEIYLIICVIGLILMMNGFRKIRRRDLYTQSPLAGWLIVFATFVFQLFQLELFVNDLQGSWFLYGLLAILGIATVGLFIRALRREMNQTRIRIHNMEPKEAEEMVIAQLEEKEVDYSLETGGGKRRIYSFPIFKGQIILESDYISKNHQLISFQQISEIPMGREIIEDLKEESEKRERPLSMILGIPDLFMGGLFFVTGIILTQI</sequence>
<proteinExistence type="predicted"/>
<dbReference type="RefSeq" id="WP_160719506.1">
    <property type="nucleotide sequence ID" value="NZ_SUMG01000004.1"/>
</dbReference>
<protein>
    <submittedName>
        <fullName evidence="2">Uncharacterized protein</fullName>
    </submittedName>
</protein>
<keyword evidence="3" id="KW-1185">Reference proteome</keyword>
<feature type="transmembrane region" description="Helical" evidence="1">
    <location>
        <begin position="63"/>
        <end position="84"/>
    </location>
</feature>
<keyword evidence="1" id="KW-0472">Membrane</keyword>
<gene>
    <name evidence="2" type="ORF">ISALK_04415</name>
</gene>
<evidence type="ECO:0000256" key="1">
    <source>
        <dbReference type="SAM" id="Phobius"/>
    </source>
</evidence>
<keyword evidence="1" id="KW-1133">Transmembrane helix</keyword>
<feature type="transmembrane region" description="Helical" evidence="1">
    <location>
        <begin position="182"/>
        <end position="204"/>
    </location>
</feature>
<dbReference type="Proteomes" id="UP000449710">
    <property type="component" value="Unassembled WGS sequence"/>
</dbReference>
<feature type="transmembrane region" description="Helical" evidence="1">
    <location>
        <begin position="34"/>
        <end position="51"/>
    </location>
</feature>
<evidence type="ECO:0000313" key="3">
    <source>
        <dbReference type="Proteomes" id="UP000449710"/>
    </source>
</evidence>
<accession>A0AA43XJ71</accession>
<dbReference type="AlphaFoldDB" id="A0AA43XJ71"/>